<feature type="region of interest" description="Disordered" evidence="1">
    <location>
        <begin position="1"/>
        <end position="67"/>
    </location>
</feature>
<accession>A0A5B7EP34</accession>
<feature type="compositionally biased region" description="Polar residues" evidence="1">
    <location>
        <begin position="49"/>
        <end position="64"/>
    </location>
</feature>
<dbReference type="AlphaFoldDB" id="A0A5B7EP34"/>
<organism evidence="2 3">
    <name type="scientific">Portunus trituberculatus</name>
    <name type="common">Swimming crab</name>
    <name type="synonym">Neptunus trituberculatus</name>
    <dbReference type="NCBI Taxonomy" id="210409"/>
    <lineage>
        <taxon>Eukaryota</taxon>
        <taxon>Metazoa</taxon>
        <taxon>Ecdysozoa</taxon>
        <taxon>Arthropoda</taxon>
        <taxon>Crustacea</taxon>
        <taxon>Multicrustacea</taxon>
        <taxon>Malacostraca</taxon>
        <taxon>Eumalacostraca</taxon>
        <taxon>Eucarida</taxon>
        <taxon>Decapoda</taxon>
        <taxon>Pleocyemata</taxon>
        <taxon>Brachyura</taxon>
        <taxon>Eubrachyura</taxon>
        <taxon>Portunoidea</taxon>
        <taxon>Portunidae</taxon>
        <taxon>Portuninae</taxon>
        <taxon>Portunus</taxon>
    </lineage>
</organism>
<gene>
    <name evidence="2" type="ORF">E2C01_028458</name>
</gene>
<proteinExistence type="predicted"/>
<protein>
    <submittedName>
        <fullName evidence="2">Uncharacterized protein</fullName>
    </submittedName>
</protein>
<evidence type="ECO:0000313" key="3">
    <source>
        <dbReference type="Proteomes" id="UP000324222"/>
    </source>
</evidence>
<reference evidence="2 3" key="1">
    <citation type="submission" date="2019-05" db="EMBL/GenBank/DDBJ databases">
        <title>Another draft genome of Portunus trituberculatus and its Hox gene families provides insights of decapod evolution.</title>
        <authorList>
            <person name="Jeong J.-H."/>
            <person name="Song I."/>
            <person name="Kim S."/>
            <person name="Choi T."/>
            <person name="Kim D."/>
            <person name="Ryu S."/>
            <person name="Kim W."/>
        </authorList>
    </citation>
    <scope>NUCLEOTIDE SEQUENCE [LARGE SCALE GENOMIC DNA]</scope>
    <source>
        <tissue evidence="2">Muscle</tissue>
    </source>
</reference>
<comment type="caution">
    <text evidence="2">The sequence shown here is derived from an EMBL/GenBank/DDBJ whole genome shotgun (WGS) entry which is preliminary data.</text>
</comment>
<keyword evidence="3" id="KW-1185">Reference proteome</keyword>
<dbReference type="EMBL" id="VSRR010003188">
    <property type="protein sequence ID" value="MPC35048.1"/>
    <property type="molecule type" value="Genomic_DNA"/>
</dbReference>
<name>A0A5B7EP34_PORTR</name>
<sequence length="75" mass="8147">MYAFEVLSTYTGTRTNPSSKGPPQQSRGCEGSDDATLPRLTRLAISNDPPHTTPSHCHDTSSITPKRPLVLLPLE</sequence>
<dbReference type="Proteomes" id="UP000324222">
    <property type="component" value="Unassembled WGS sequence"/>
</dbReference>
<evidence type="ECO:0000256" key="1">
    <source>
        <dbReference type="SAM" id="MobiDB-lite"/>
    </source>
</evidence>
<feature type="compositionally biased region" description="Polar residues" evidence="1">
    <location>
        <begin position="8"/>
        <end position="27"/>
    </location>
</feature>
<evidence type="ECO:0000313" key="2">
    <source>
        <dbReference type="EMBL" id="MPC35048.1"/>
    </source>
</evidence>